<name>A0A397SFS6_9GLOM</name>
<dbReference type="EMBL" id="QKYT01000599">
    <property type="protein sequence ID" value="RIA83095.1"/>
    <property type="molecule type" value="Genomic_DNA"/>
</dbReference>
<dbReference type="Proteomes" id="UP000265703">
    <property type="component" value="Unassembled WGS sequence"/>
</dbReference>
<comment type="caution">
    <text evidence="1">The sequence shown here is derived from an EMBL/GenBank/DDBJ whole genome shotgun (WGS) entry which is preliminary data.</text>
</comment>
<proteinExistence type="predicted"/>
<evidence type="ECO:0000313" key="2">
    <source>
        <dbReference type="Proteomes" id="UP000265703"/>
    </source>
</evidence>
<evidence type="ECO:0000313" key="1">
    <source>
        <dbReference type="EMBL" id="RIA83095.1"/>
    </source>
</evidence>
<accession>A0A397SFS6</accession>
<keyword evidence="2" id="KW-1185">Reference proteome</keyword>
<sequence length="73" mass="8714">MDSIQNKIIQNEKVFAAFSRAYTLTDYNIHNNLDKRHKFRIQTINNDDSLNDDEKLEAIRILNKRNDYDKIIS</sequence>
<dbReference type="AlphaFoldDB" id="A0A397SFS6"/>
<gene>
    <name evidence="1" type="ORF">C1645_834315</name>
</gene>
<reference evidence="1 2" key="1">
    <citation type="submission" date="2018-06" db="EMBL/GenBank/DDBJ databases">
        <title>Comparative genomics reveals the genomic features of Rhizophagus irregularis, R. cerebriforme, R. diaphanum and Gigaspora rosea, and their symbiotic lifestyle signature.</title>
        <authorList>
            <person name="Morin E."/>
            <person name="San Clemente H."/>
            <person name="Chen E.C.H."/>
            <person name="De La Providencia I."/>
            <person name="Hainaut M."/>
            <person name="Kuo A."/>
            <person name="Kohler A."/>
            <person name="Murat C."/>
            <person name="Tang N."/>
            <person name="Roy S."/>
            <person name="Loubradou J."/>
            <person name="Henrissat B."/>
            <person name="Grigoriev I.V."/>
            <person name="Corradi N."/>
            <person name="Roux C."/>
            <person name="Martin F.M."/>
        </authorList>
    </citation>
    <scope>NUCLEOTIDE SEQUENCE [LARGE SCALE GENOMIC DNA]</scope>
    <source>
        <strain evidence="1 2">DAOM 227022</strain>
    </source>
</reference>
<feature type="non-terminal residue" evidence="1">
    <location>
        <position position="73"/>
    </location>
</feature>
<organism evidence="1 2">
    <name type="scientific">Glomus cerebriforme</name>
    <dbReference type="NCBI Taxonomy" id="658196"/>
    <lineage>
        <taxon>Eukaryota</taxon>
        <taxon>Fungi</taxon>
        <taxon>Fungi incertae sedis</taxon>
        <taxon>Mucoromycota</taxon>
        <taxon>Glomeromycotina</taxon>
        <taxon>Glomeromycetes</taxon>
        <taxon>Glomerales</taxon>
        <taxon>Glomeraceae</taxon>
        <taxon>Glomus</taxon>
    </lineage>
</organism>
<protein>
    <submittedName>
        <fullName evidence="1">Uncharacterized protein</fullName>
    </submittedName>
</protein>
<dbReference type="STRING" id="658196.A0A397SFS6"/>
<dbReference type="OrthoDB" id="2477683at2759"/>